<dbReference type="PROSITE" id="PS51677">
    <property type="entry name" value="NODB"/>
    <property type="match status" value="1"/>
</dbReference>
<dbReference type="Pfam" id="PF01522">
    <property type="entry name" value="Polysacc_deac_1"/>
    <property type="match status" value="1"/>
</dbReference>
<proteinExistence type="predicted"/>
<gene>
    <name evidence="2" type="ORF">HNQ34_003096</name>
</gene>
<accession>A0A7W8IUM8</accession>
<dbReference type="GO" id="GO:0016810">
    <property type="term" value="F:hydrolase activity, acting on carbon-nitrogen (but not peptide) bonds"/>
    <property type="evidence" value="ECO:0007669"/>
    <property type="project" value="InterPro"/>
</dbReference>
<evidence type="ECO:0000259" key="1">
    <source>
        <dbReference type="PROSITE" id="PS51677"/>
    </source>
</evidence>
<dbReference type="EMBL" id="JACHEP010000025">
    <property type="protein sequence ID" value="MBB5325989.1"/>
    <property type="molecule type" value="Genomic_DNA"/>
</dbReference>
<organism evidence="2 3">
    <name type="scientific">Anoxybacteroides tepidamans</name>
    <dbReference type="NCBI Taxonomy" id="265948"/>
    <lineage>
        <taxon>Bacteria</taxon>
        <taxon>Bacillati</taxon>
        <taxon>Bacillota</taxon>
        <taxon>Bacilli</taxon>
        <taxon>Bacillales</taxon>
        <taxon>Anoxybacillaceae</taxon>
        <taxon>Anoxybacteroides</taxon>
    </lineage>
</organism>
<dbReference type="Gene3D" id="3.20.20.370">
    <property type="entry name" value="Glycoside hydrolase/deacetylase"/>
    <property type="match status" value="1"/>
</dbReference>
<name>A0A7W8IUM8_9BACL</name>
<dbReference type="GO" id="GO:0005975">
    <property type="term" value="P:carbohydrate metabolic process"/>
    <property type="evidence" value="ECO:0007669"/>
    <property type="project" value="InterPro"/>
</dbReference>
<protein>
    <submittedName>
        <fullName evidence="2">Peptidoglycan/xylan/chitin deacetylase (PgdA/CDA1 family)</fullName>
    </submittedName>
</protein>
<dbReference type="AlphaFoldDB" id="A0A7W8IUM8"/>
<dbReference type="Proteomes" id="UP000520011">
    <property type="component" value="Unassembled WGS sequence"/>
</dbReference>
<dbReference type="InterPro" id="IPR011330">
    <property type="entry name" value="Glyco_hydro/deAcase_b/a-brl"/>
</dbReference>
<evidence type="ECO:0000313" key="3">
    <source>
        <dbReference type="Proteomes" id="UP000520011"/>
    </source>
</evidence>
<evidence type="ECO:0000313" key="2">
    <source>
        <dbReference type="EMBL" id="MBB5325989.1"/>
    </source>
</evidence>
<dbReference type="InterPro" id="IPR002509">
    <property type="entry name" value="NODB_dom"/>
</dbReference>
<comment type="caution">
    <text evidence="2">The sequence shown here is derived from an EMBL/GenBank/DDBJ whole genome shotgun (WGS) entry which is preliminary data.</text>
</comment>
<keyword evidence="3" id="KW-1185">Reference proteome</keyword>
<reference evidence="2 3" key="1">
    <citation type="submission" date="2020-08" db="EMBL/GenBank/DDBJ databases">
        <title>Genomic Encyclopedia of Type Strains, Phase IV (KMG-IV): sequencing the most valuable type-strain genomes for metagenomic binning, comparative biology and taxonomic classification.</title>
        <authorList>
            <person name="Goeker M."/>
        </authorList>
    </citation>
    <scope>NUCLEOTIDE SEQUENCE [LARGE SCALE GENOMIC DNA]</scope>
    <source>
        <strain evidence="2 3">DSM 16325</strain>
    </source>
</reference>
<dbReference type="SUPFAM" id="SSF88713">
    <property type="entry name" value="Glycoside hydrolase/deacetylase"/>
    <property type="match status" value="1"/>
</dbReference>
<sequence length="50" mass="5702">MGVIPTVVIRKARLRIYKKEKVEKAVALTFDDGPDPYYTPQLLDLLKNIA</sequence>
<feature type="domain" description="NodB homology" evidence="1">
    <location>
        <begin position="24"/>
        <end position="50"/>
    </location>
</feature>